<organism evidence="4 5">
    <name type="scientific">Guptibacillus hwajinpoensis</name>
    <dbReference type="NCBI Taxonomy" id="208199"/>
    <lineage>
        <taxon>Bacteria</taxon>
        <taxon>Bacillati</taxon>
        <taxon>Bacillota</taxon>
        <taxon>Bacilli</taxon>
        <taxon>Bacillales</taxon>
        <taxon>Guptibacillaceae</taxon>
        <taxon>Guptibacillus</taxon>
    </lineage>
</organism>
<name>A0A0J6CY70_9BACL</name>
<comment type="similarity">
    <text evidence="3">Belongs to the HAD-like hydrolase superfamily. PpaX family.</text>
</comment>
<dbReference type="Pfam" id="PF13419">
    <property type="entry name" value="HAD_2"/>
    <property type="match status" value="1"/>
</dbReference>
<dbReference type="OrthoDB" id="9807630at2"/>
<dbReference type="GO" id="GO:0008967">
    <property type="term" value="F:phosphoglycolate phosphatase activity"/>
    <property type="evidence" value="ECO:0007669"/>
    <property type="project" value="TreeGrafter"/>
</dbReference>
<keyword evidence="5" id="KW-1185">Reference proteome</keyword>
<comment type="caution">
    <text evidence="4">The sequence shown here is derived from an EMBL/GenBank/DDBJ whole genome shotgun (WGS) entry which is preliminary data.</text>
</comment>
<proteinExistence type="inferred from homology"/>
<dbReference type="CDD" id="cd02616">
    <property type="entry name" value="HAD_PPase"/>
    <property type="match status" value="1"/>
</dbReference>
<dbReference type="GO" id="GO:0000287">
    <property type="term" value="F:magnesium ion binding"/>
    <property type="evidence" value="ECO:0007669"/>
    <property type="project" value="UniProtKB-UniRule"/>
</dbReference>
<feature type="active site" description="Nucleophile" evidence="3">
    <location>
        <position position="9"/>
    </location>
</feature>
<dbReference type="NCBIfam" id="TIGR01549">
    <property type="entry name" value="HAD-SF-IA-v1"/>
    <property type="match status" value="1"/>
</dbReference>
<accession>A0A0J6CY70</accession>
<dbReference type="NCBIfam" id="TIGR01509">
    <property type="entry name" value="HAD-SF-IA-v3"/>
    <property type="match status" value="1"/>
</dbReference>
<dbReference type="AlphaFoldDB" id="A0A0J6CY70"/>
<evidence type="ECO:0000313" key="5">
    <source>
        <dbReference type="Proteomes" id="UP000035996"/>
    </source>
</evidence>
<dbReference type="SFLD" id="SFLDG01135">
    <property type="entry name" value="C1.5.6:_HAD__Beta-PGM__Phospha"/>
    <property type="match status" value="1"/>
</dbReference>
<keyword evidence="1 3" id="KW-0378">Hydrolase</keyword>
<dbReference type="SFLD" id="SFLDS00003">
    <property type="entry name" value="Haloacid_Dehalogenase"/>
    <property type="match status" value="1"/>
</dbReference>
<dbReference type="InterPro" id="IPR036412">
    <property type="entry name" value="HAD-like_sf"/>
</dbReference>
<dbReference type="Gene3D" id="3.40.50.1000">
    <property type="entry name" value="HAD superfamily/HAD-like"/>
    <property type="match status" value="1"/>
</dbReference>
<dbReference type="PANTHER" id="PTHR43434:SF26">
    <property type="entry name" value="PYROPHOSPHATASE PPAX"/>
    <property type="match status" value="1"/>
</dbReference>
<evidence type="ECO:0000313" key="4">
    <source>
        <dbReference type="EMBL" id="KMM36989.1"/>
    </source>
</evidence>
<evidence type="ECO:0000256" key="2">
    <source>
        <dbReference type="ARBA" id="ARBA00022842"/>
    </source>
</evidence>
<dbReference type="PRINTS" id="PR00413">
    <property type="entry name" value="HADHALOGNASE"/>
</dbReference>
<dbReference type="InterPro" id="IPR023198">
    <property type="entry name" value="PGP-like_dom2"/>
</dbReference>
<dbReference type="HAMAP" id="MF_01250">
    <property type="entry name" value="Pyrophosphat_PpaX"/>
    <property type="match status" value="1"/>
</dbReference>
<dbReference type="InterPro" id="IPR023214">
    <property type="entry name" value="HAD_sf"/>
</dbReference>
<dbReference type="Proteomes" id="UP000035996">
    <property type="component" value="Unassembled WGS sequence"/>
</dbReference>
<comment type="catalytic activity">
    <reaction evidence="3">
        <text>diphosphate + H2O = 2 phosphate + H(+)</text>
        <dbReference type="Rhea" id="RHEA:24576"/>
        <dbReference type="ChEBI" id="CHEBI:15377"/>
        <dbReference type="ChEBI" id="CHEBI:15378"/>
        <dbReference type="ChEBI" id="CHEBI:33019"/>
        <dbReference type="ChEBI" id="CHEBI:43474"/>
        <dbReference type="EC" id="3.6.1.1"/>
    </reaction>
</comment>
<sequence>MSINTVLFDLDGTLINTNDLIMASFKHTFEHFYPGRYEDEELKQFIGEPLYHTFAKHDESRAEEMVAFYREHNIANHDNLVTEFDGVFETVKTLSENGYKLAIVTSKMRNTVEMGLALTKLDQFFPVVITVDEVENPKPHPEQLETAMKKLGSAREETLMVGDSQYDILAGQNADVTTVGVSWTIKGSEFLASYKPDYLVDHMGELLEIAGVGK</sequence>
<dbReference type="Gene3D" id="1.10.150.240">
    <property type="entry name" value="Putative phosphatase, domain 2"/>
    <property type="match status" value="1"/>
</dbReference>
<dbReference type="NCBIfam" id="NF009804">
    <property type="entry name" value="PRK13288.1"/>
    <property type="match status" value="1"/>
</dbReference>
<reference evidence="4" key="1">
    <citation type="submission" date="2015-06" db="EMBL/GenBank/DDBJ databases">
        <authorList>
            <person name="Liu B."/>
            <person name="Wang J."/>
            <person name="Zhu Y."/>
            <person name="Liu G."/>
            <person name="Chen Q."/>
            <person name="Zheng C."/>
            <person name="Che J."/>
            <person name="Ge C."/>
            <person name="Shi H."/>
            <person name="Pan Z."/>
            <person name="Liu X."/>
        </authorList>
    </citation>
    <scope>NUCLEOTIDE SEQUENCE [LARGE SCALE GENOMIC DNA]</scope>
    <source>
        <strain evidence="4">DSM 16346</strain>
    </source>
</reference>
<dbReference type="PANTHER" id="PTHR43434">
    <property type="entry name" value="PHOSPHOGLYCOLATE PHOSPHATASE"/>
    <property type="match status" value="1"/>
</dbReference>
<comment type="cofactor">
    <cofactor evidence="3">
        <name>Mg(2+)</name>
        <dbReference type="ChEBI" id="CHEBI:18420"/>
    </cofactor>
</comment>
<dbReference type="InterPro" id="IPR006439">
    <property type="entry name" value="HAD-SF_hydro_IA"/>
</dbReference>
<evidence type="ECO:0000256" key="1">
    <source>
        <dbReference type="ARBA" id="ARBA00022801"/>
    </source>
</evidence>
<evidence type="ECO:0000256" key="3">
    <source>
        <dbReference type="HAMAP-Rule" id="MF_01250"/>
    </source>
</evidence>
<dbReference type="RefSeq" id="WP_048311711.1">
    <property type="nucleotide sequence ID" value="NZ_CP119526.1"/>
</dbReference>
<dbReference type="InterPro" id="IPR050155">
    <property type="entry name" value="HAD-like_hydrolase_sf"/>
</dbReference>
<protein>
    <recommendedName>
        <fullName evidence="3">Pyrophosphatase PpaX</fullName>
        <ecNumber evidence="3">3.6.1.1</ecNumber>
    </recommendedName>
</protein>
<dbReference type="EC" id="3.6.1.1" evidence="3"/>
<dbReference type="GO" id="GO:0006281">
    <property type="term" value="P:DNA repair"/>
    <property type="evidence" value="ECO:0007669"/>
    <property type="project" value="TreeGrafter"/>
</dbReference>
<dbReference type="InterPro" id="IPR023733">
    <property type="entry name" value="Pyrophosphatase_Ppax"/>
</dbReference>
<comment type="function">
    <text evidence="3">Hydrolyzes pyrophosphate formed during P-Ser-HPr dephosphorylation by HPrK/P. Might play a role in controlling the intracellular pyrophosphate pool.</text>
</comment>
<dbReference type="FunFam" id="3.40.50.1000:FF:000022">
    <property type="entry name" value="Phosphoglycolate phosphatase"/>
    <property type="match status" value="1"/>
</dbReference>
<dbReference type="GO" id="GO:0004427">
    <property type="term" value="F:inorganic diphosphate phosphatase activity"/>
    <property type="evidence" value="ECO:0007669"/>
    <property type="project" value="UniProtKB-UniRule"/>
</dbReference>
<keyword evidence="2 3" id="KW-0460">Magnesium</keyword>
<dbReference type="InterPro" id="IPR041492">
    <property type="entry name" value="HAD_2"/>
</dbReference>
<dbReference type="EMBL" id="LELK01000004">
    <property type="protein sequence ID" value="KMM36989.1"/>
    <property type="molecule type" value="Genomic_DNA"/>
</dbReference>
<dbReference type="STRING" id="157733.AB986_13895"/>
<gene>
    <name evidence="3" type="primary">ppaX</name>
    <name evidence="4" type="ORF">AB986_13895</name>
</gene>
<dbReference type="SFLD" id="SFLDG01129">
    <property type="entry name" value="C1.5:_HAD__Beta-PGM__Phosphata"/>
    <property type="match status" value="1"/>
</dbReference>
<dbReference type="SUPFAM" id="SSF56784">
    <property type="entry name" value="HAD-like"/>
    <property type="match status" value="1"/>
</dbReference>
<dbReference type="GO" id="GO:0005829">
    <property type="term" value="C:cytosol"/>
    <property type="evidence" value="ECO:0007669"/>
    <property type="project" value="TreeGrafter"/>
</dbReference>